<feature type="region of interest" description="Disordered" evidence="16">
    <location>
        <begin position="3707"/>
        <end position="3734"/>
    </location>
</feature>
<keyword evidence="8 15" id="KW-0040">ANK repeat</keyword>
<feature type="region of interest" description="Disordered" evidence="16">
    <location>
        <begin position="3171"/>
        <end position="3443"/>
    </location>
</feature>
<keyword evidence="9" id="KW-0472">Membrane</keyword>
<feature type="compositionally biased region" description="Basic and acidic residues" evidence="16">
    <location>
        <begin position="1"/>
        <end position="14"/>
    </location>
</feature>
<keyword evidence="7" id="KW-0770">Synapse</keyword>
<feature type="region of interest" description="Disordered" evidence="16">
    <location>
        <begin position="1630"/>
        <end position="2118"/>
    </location>
</feature>
<feature type="repeat" description="ANK" evidence="15">
    <location>
        <begin position="397"/>
        <end position="429"/>
    </location>
</feature>
<keyword evidence="20" id="KW-1185">Reference proteome</keyword>
<feature type="compositionally biased region" description="Polar residues" evidence="16">
    <location>
        <begin position="2107"/>
        <end position="2117"/>
    </location>
</feature>
<dbReference type="SMART" id="SM00005">
    <property type="entry name" value="DEATH"/>
    <property type="match status" value="1"/>
</dbReference>
<feature type="compositionally biased region" description="Basic and acidic residues" evidence="16">
    <location>
        <begin position="2739"/>
        <end position="2748"/>
    </location>
</feature>
<dbReference type="SMART" id="SM00218">
    <property type="entry name" value="ZU5"/>
    <property type="match status" value="1"/>
</dbReference>
<evidence type="ECO:0000256" key="11">
    <source>
        <dbReference type="ARBA" id="ARBA00023228"/>
    </source>
</evidence>
<feature type="compositionally biased region" description="Polar residues" evidence="16">
    <location>
        <begin position="2504"/>
        <end position="2526"/>
    </location>
</feature>
<dbReference type="GO" id="GO:0007165">
    <property type="term" value="P:signal transduction"/>
    <property type="evidence" value="ECO:0007669"/>
    <property type="project" value="InterPro"/>
</dbReference>
<evidence type="ECO:0000313" key="20">
    <source>
        <dbReference type="Proteomes" id="UP000694411"/>
    </source>
</evidence>
<feature type="repeat" description="ANK" evidence="15">
    <location>
        <begin position="331"/>
        <end position="363"/>
    </location>
</feature>
<feature type="repeat" description="ANK" evidence="15">
    <location>
        <begin position="96"/>
        <end position="128"/>
    </location>
</feature>
<feature type="compositionally biased region" description="Low complexity" evidence="16">
    <location>
        <begin position="3299"/>
        <end position="3313"/>
    </location>
</feature>
<dbReference type="PROSITE" id="PS51145">
    <property type="entry name" value="ZU5"/>
    <property type="match status" value="2"/>
</dbReference>
<dbReference type="PROSITE" id="PS50088">
    <property type="entry name" value="ANK_REPEAT"/>
    <property type="match status" value="20"/>
</dbReference>
<evidence type="ECO:0000259" key="18">
    <source>
        <dbReference type="PROSITE" id="PS51145"/>
    </source>
</evidence>
<feature type="compositionally biased region" description="Basic and acidic residues" evidence="16">
    <location>
        <begin position="2083"/>
        <end position="2098"/>
    </location>
</feature>
<feature type="compositionally biased region" description="Basic and acidic residues" evidence="16">
    <location>
        <begin position="2585"/>
        <end position="2600"/>
    </location>
</feature>
<feature type="repeat" description="ANK" evidence="15">
    <location>
        <begin position="529"/>
        <end position="561"/>
    </location>
</feature>
<evidence type="ECO:0000256" key="4">
    <source>
        <dbReference type="ARBA" id="ARBA00022490"/>
    </source>
</evidence>
<feature type="compositionally biased region" description="Basic and acidic residues" evidence="16">
    <location>
        <begin position="1961"/>
        <end position="1975"/>
    </location>
</feature>
<dbReference type="FunFam" id="2.60.220.30:FF:000005">
    <property type="entry name" value="Ankyrin-2 isoform 2"/>
    <property type="match status" value="1"/>
</dbReference>
<dbReference type="GO" id="GO:0045211">
    <property type="term" value="C:postsynaptic membrane"/>
    <property type="evidence" value="ECO:0007669"/>
    <property type="project" value="UniProtKB-SubCell"/>
</dbReference>
<dbReference type="CDD" id="cd08804">
    <property type="entry name" value="Death_ank2"/>
    <property type="match status" value="1"/>
</dbReference>
<evidence type="ECO:0000256" key="13">
    <source>
        <dbReference type="ARBA" id="ARBA00024012"/>
    </source>
</evidence>
<feature type="repeat" description="ANK" evidence="15">
    <location>
        <begin position="265"/>
        <end position="297"/>
    </location>
</feature>
<feature type="compositionally biased region" description="Basic and acidic residues" evidence="16">
    <location>
        <begin position="1747"/>
        <end position="1764"/>
    </location>
</feature>
<dbReference type="PANTHER" id="PTHR24123">
    <property type="entry name" value="ANKYRIN REPEAT-CONTAINING"/>
    <property type="match status" value="1"/>
</dbReference>
<feature type="region of interest" description="Disordered" evidence="16">
    <location>
        <begin position="3054"/>
        <end position="3080"/>
    </location>
</feature>
<feature type="compositionally biased region" description="Polar residues" evidence="16">
    <location>
        <begin position="3757"/>
        <end position="3777"/>
    </location>
</feature>
<dbReference type="FunFam" id="2.60.220.30:FF:000007">
    <property type="entry name" value="Ankyrin-2 isoform 2"/>
    <property type="match status" value="1"/>
</dbReference>
<dbReference type="InterPro" id="IPR000488">
    <property type="entry name" value="Death_dom"/>
</dbReference>
<feature type="region of interest" description="Disordered" evidence="16">
    <location>
        <begin position="1"/>
        <end position="34"/>
    </location>
</feature>
<evidence type="ECO:0000256" key="14">
    <source>
        <dbReference type="ARBA" id="ARBA00034100"/>
    </source>
</evidence>
<feature type="compositionally biased region" description="Low complexity" evidence="16">
    <location>
        <begin position="2278"/>
        <end position="2287"/>
    </location>
</feature>
<feature type="compositionally biased region" description="Basic and acidic residues" evidence="16">
    <location>
        <begin position="1984"/>
        <end position="2015"/>
    </location>
</feature>
<dbReference type="Gene3D" id="1.25.40.20">
    <property type="entry name" value="Ankyrin repeat-containing domain"/>
    <property type="match status" value="3"/>
</dbReference>
<feature type="compositionally biased region" description="Polar residues" evidence="16">
    <location>
        <begin position="2336"/>
        <end position="2357"/>
    </location>
</feature>
<dbReference type="Pfam" id="PF00023">
    <property type="entry name" value="Ank"/>
    <property type="match status" value="3"/>
</dbReference>
<feature type="compositionally biased region" description="Basic and acidic residues" evidence="16">
    <location>
        <begin position="3390"/>
        <end position="3404"/>
    </location>
</feature>
<dbReference type="InterPro" id="IPR036770">
    <property type="entry name" value="Ankyrin_rpt-contain_sf"/>
</dbReference>
<feature type="compositionally biased region" description="Basic and acidic residues" evidence="16">
    <location>
        <begin position="3813"/>
        <end position="3822"/>
    </location>
</feature>
<feature type="compositionally biased region" description="Low complexity" evidence="16">
    <location>
        <begin position="2677"/>
        <end position="2686"/>
    </location>
</feature>
<evidence type="ECO:0000256" key="6">
    <source>
        <dbReference type="ARBA" id="ARBA00022737"/>
    </source>
</evidence>
<dbReference type="Pfam" id="PF00531">
    <property type="entry name" value="Death"/>
    <property type="match status" value="1"/>
</dbReference>
<dbReference type="Ensembl" id="ENSTGET00000007279.1">
    <property type="protein sequence ID" value="ENSTGEP00000006032.1"/>
    <property type="gene ID" value="ENSTGEG00000004838.1"/>
</dbReference>
<comment type="subcellular location">
    <subcellularLocation>
        <location evidence="13">Cell membrane</location>
        <location evidence="13">Sarcolemma</location>
        <location evidence="13">T-tubule</location>
    </subcellularLocation>
    <subcellularLocation>
        <location evidence="1">Cytoplasm</location>
        <location evidence="1">Cytoskeleton</location>
    </subcellularLocation>
    <subcellularLocation>
        <location evidence="2">Lysosome</location>
    </subcellularLocation>
    <subcellularLocation>
        <location evidence="14">Postsynaptic cell membrane</location>
    </subcellularLocation>
</comment>
<feature type="compositionally biased region" description="Acidic residues" evidence="16">
    <location>
        <begin position="1461"/>
        <end position="1471"/>
    </location>
</feature>
<dbReference type="Pfam" id="PF17809">
    <property type="entry name" value="UPA_2"/>
    <property type="match status" value="1"/>
</dbReference>
<feature type="compositionally biased region" description="Basic and acidic residues" evidence="16">
    <location>
        <begin position="3118"/>
        <end position="3130"/>
    </location>
</feature>
<dbReference type="GO" id="GO:0072659">
    <property type="term" value="P:protein localization to plasma membrane"/>
    <property type="evidence" value="ECO:0007669"/>
    <property type="project" value="UniProtKB-ARBA"/>
</dbReference>
<dbReference type="PROSITE" id="PS50297">
    <property type="entry name" value="ANK_REP_REGION"/>
    <property type="match status" value="20"/>
</dbReference>
<feature type="repeat" description="ANK" evidence="15">
    <location>
        <begin position="63"/>
        <end position="95"/>
    </location>
</feature>
<dbReference type="SUPFAM" id="SSF48403">
    <property type="entry name" value="Ankyrin repeat"/>
    <property type="match status" value="3"/>
</dbReference>
<dbReference type="InterPro" id="IPR002110">
    <property type="entry name" value="Ankyrin_rpt"/>
</dbReference>
<evidence type="ECO:0000256" key="16">
    <source>
        <dbReference type="SAM" id="MobiDB-lite"/>
    </source>
</evidence>
<feature type="region of interest" description="Disordered" evidence="16">
    <location>
        <begin position="2178"/>
        <end position="2391"/>
    </location>
</feature>
<dbReference type="FunFam" id="1.10.533.10:FF:000002">
    <property type="entry name" value="Ankyrin-3 isoform 2"/>
    <property type="match status" value="1"/>
</dbReference>
<evidence type="ECO:0000313" key="19">
    <source>
        <dbReference type="Ensembl" id="ENSTGEP00000006032.1"/>
    </source>
</evidence>
<feature type="compositionally biased region" description="Basic and acidic residues" evidence="16">
    <location>
        <begin position="2557"/>
        <end position="2567"/>
    </location>
</feature>
<dbReference type="GO" id="GO:0005856">
    <property type="term" value="C:cytoskeleton"/>
    <property type="evidence" value="ECO:0007669"/>
    <property type="project" value="UniProtKB-SubCell"/>
</dbReference>
<feature type="compositionally biased region" description="Basic and acidic residues" evidence="16">
    <location>
        <begin position="3837"/>
        <end position="3854"/>
    </location>
</feature>
<feature type="compositionally biased region" description="Basic and acidic residues" evidence="16">
    <location>
        <begin position="1902"/>
        <end position="1918"/>
    </location>
</feature>
<feature type="compositionally biased region" description="Basic and acidic residues" evidence="16">
    <location>
        <begin position="1867"/>
        <end position="1883"/>
    </location>
</feature>
<feature type="repeat" description="ANK" evidence="15">
    <location>
        <begin position="727"/>
        <end position="759"/>
    </location>
</feature>
<feature type="repeat" description="ANK" evidence="15">
    <location>
        <begin position="694"/>
        <end position="726"/>
    </location>
</feature>
<feature type="region of interest" description="Disordered" evidence="16">
    <location>
        <begin position="1457"/>
        <end position="1486"/>
    </location>
</feature>
<proteinExistence type="predicted"/>
<dbReference type="Pfam" id="PF12796">
    <property type="entry name" value="Ank_2"/>
    <property type="match status" value="5"/>
</dbReference>
<evidence type="ECO:0000256" key="2">
    <source>
        <dbReference type="ARBA" id="ARBA00004371"/>
    </source>
</evidence>
<protein>
    <submittedName>
        <fullName evidence="19">Ankyrin 2</fullName>
    </submittedName>
</protein>
<feature type="region of interest" description="Disordered" evidence="16">
    <location>
        <begin position="2904"/>
        <end position="2932"/>
    </location>
</feature>
<feature type="region of interest" description="Disordered" evidence="16">
    <location>
        <begin position="2489"/>
        <end position="2567"/>
    </location>
</feature>
<dbReference type="Gene3D" id="1.10.533.10">
    <property type="entry name" value="Death Domain, Fas"/>
    <property type="match status" value="1"/>
</dbReference>
<keyword evidence="6" id="KW-0677">Repeat</keyword>
<evidence type="ECO:0000256" key="7">
    <source>
        <dbReference type="ARBA" id="ARBA00023018"/>
    </source>
</evidence>
<gene>
    <name evidence="19" type="primary">ANK2</name>
</gene>
<keyword evidence="5" id="KW-0597">Phosphoprotein</keyword>
<dbReference type="PANTHER" id="PTHR24123:SF49">
    <property type="entry name" value="ANKYRIN-2-LIKE ISOFORM X1"/>
    <property type="match status" value="1"/>
</dbReference>
<dbReference type="FunFam" id="1.25.40.20:FF:000003">
    <property type="entry name" value="Ankyrin, isoform B"/>
    <property type="match status" value="1"/>
</dbReference>
<feature type="compositionally biased region" description="Polar residues" evidence="16">
    <location>
        <begin position="3237"/>
        <end position="3246"/>
    </location>
</feature>
<keyword evidence="4" id="KW-0963">Cytoplasm</keyword>
<dbReference type="SMART" id="SM00248">
    <property type="entry name" value="ANK"/>
    <property type="match status" value="23"/>
</dbReference>
<evidence type="ECO:0000256" key="3">
    <source>
        <dbReference type="ARBA" id="ARBA00022475"/>
    </source>
</evidence>
<dbReference type="InterPro" id="IPR011029">
    <property type="entry name" value="DEATH-like_dom_sf"/>
</dbReference>
<feature type="repeat" description="ANK" evidence="15">
    <location>
        <begin position="661"/>
        <end position="693"/>
    </location>
</feature>
<feature type="region of interest" description="Disordered" evidence="16">
    <location>
        <begin position="2585"/>
        <end position="2891"/>
    </location>
</feature>
<feature type="domain" description="ZU5" evidence="18">
    <location>
        <begin position="968"/>
        <end position="1156"/>
    </location>
</feature>
<feature type="repeat" description="ANK" evidence="15">
    <location>
        <begin position="562"/>
        <end position="594"/>
    </location>
</feature>
<feature type="compositionally biased region" description="Basic and acidic residues" evidence="16">
    <location>
        <begin position="2710"/>
        <end position="2729"/>
    </location>
</feature>
<dbReference type="InterPro" id="IPR051165">
    <property type="entry name" value="Multifunctional_ANK_Repeat"/>
</dbReference>
<dbReference type="FunFam" id="2.60.220.30:FF:000001">
    <property type="entry name" value="Ankyrin-3 isoform 2"/>
    <property type="match status" value="1"/>
</dbReference>
<organism evidence="19 20">
    <name type="scientific">Theropithecus gelada</name>
    <name type="common">Gelada baboon</name>
    <dbReference type="NCBI Taxonomy" id="9565"/>
    <lineage>
        <taxon>Eukaryota</taxon>
        <taxon>Metazoa</taxon>
        <taxon>Chordata</taxon>
        <taxon>Craniata</taxon>
        <taxon>Vertebrata</taxon>
        <taxon>Euteleostomi</taxon>
        <taxon>Mammalia</taxon>
        <taxon>Eutheria</taxon>
        <taxon>Euarchontoglires</taxon>
        <taxon>Primates</taxon>
        <taxon>Haplorrhini</taxon>
        <taxon>Catarrhini</taxon>
        <taxon>Cercopithecidae</taxon>
        <taxon>Cercopithecinae</taxon>
        <taxon>Theropithecus</taxon>
    </lineage>
</organism>
<feature type="repeat" description="ANK" evidence="15">
    <location>
        <begin position="496"/>
        <end position="528"/>
    </location>
</feature>
<evidence type="ECO:0000256" key="15">
    <source>
        <dbReference type="PROSITE-ProRule" id="PRU00023"/>
    </source>
</evidence>
<feature type="repeat" description="ANK" evidence="15">
    <location>
        <begin position="430"/>
        <end position="462"/>
    </location>
</feature>
<evidence type="ECO:0000256" key="5">
    <source>
        <dbReference type="ARBA" id="ARBA00022553"/>
    </source>
</evidence>
<dbReference type="InterPro" id="IPR040745">
    <property type="entry name" value="Ankyrin_UPA"/>
</dbReference>
<feature type="compositionally biased region" description="Basic and acidic residues" evidence="16">
    <location>
        <begin position="2233"/>
        <end position="2263"/>
    </location>
</feature>
<feature type="compositionally biased region" description="Low complexity" evidence="16">
    <location>
        <begin position="2762"/>
        <end position="2772"/>
    </location>
</feature>
<dbReference type="Gene3D" id="2.60.220.30">
    <property type="match status" value="3"/>
</dbReference>
<evidence type="ECO:0000256" key="10">
    <source>
        <dbReference type="ARBA" id="ARBA00023212"/>
    </source>
</evidence>
<feature type="repeat" description="ANK" evidence="15">
    <location>
        <begin position="129"/>
        <end position="161"/>
    </location>
</feature>
<evidence type="ECO:0000256" key="12">
    <source>
        <dbReference type="ARBA" id="ARBA00023257"/>
    </source>
</evidence>
<evidence type="ECO:0000256" key="8">
    <source>
        <dbReference type="ARBA" id="ARBA00023043"/>
    </source>
</evidence>
<feature type="compositionally biased region" description="Polar residues" evidence="16">
    <location>
        <begin position="2873"/>
        <end position="2884"/>
    </location>
</feature>
<dbReference type="InterPro" id="IPR000906">
    <property type="entry name" value="ZU5_dom"/>
</dbReference>
<feature type="repeat" description="ANK" evidence="15">
    <location>
        <begin position="595"/>
        <end position="627"/>
    </location>
</feature>
<feature type="repeat" description="ANK" evidence="15">
    <location>
        <begin position="463"/>
        <end position="495"/>
    </location>
</feature>
<dbReference type="FunFam" id="2.60.40.2660:FF:000001">
    <property type="entry name" value="Ankyrin-3 isoform 2"/>
    <property type="match status" value="1"/>
</dbReference>
<feature type="domain" description="Death" evidence="17">
    <location>
        <begin position="3550"/>
        <end position="3634"/>
    </location>
</feature>
<reference evidence="19" key="3">
    <citation type="submission" date="2025-09" db="UniProtKB">
        <authorList>
            <consortium name="Ensembl"/>
        </authorList>
    </citation>
    <scope>IDENTIFICATION</scope>
</reference>
<dbReference type="Proteomes" id="UP000694411">
    <property type="component" value="Chromosome 5"/>
</dbReference>
<feature type="region of interest" description="Disordered" evidence="16">
    <location>
        <begin position="3757"/>
        <end position="3861"/>
    </location>
</feature>
<feature type="repeat" description="ANK" evidence="15">
    <location>
        <begin position="760"/>
        <end position="792"/>
    </location>
</feature>
<dbReference type="GO" id="GO:0005764">
    <property type="term" value="C:lysosome"/>
    <property type="evidence" value="ECO:0007669"/>
    <property type="project" value="UniProtKB-SubCell"/>
</dbReference>
<reference evidence="19" key="2">
    <citation type="submission" date="2025-08" db="UniProtKB">
        <authorList>
            <consortium name="Ensembl"/>
        </authorList>
    </citation>
    <scope>IDENTIFICATION</scope>
</reference>
<dbReference type="Pfam" id="PF00791">
    <property type="entry name" value="ZU5"/>
    <property type="match status" value="3"/>
</dbReference>
<feature type="repeat" description="ANK" evidence="15">
    <location>
        <begin position="628"/>
        <end position="660"/>
    </location>
</feature>
<feature type="compositionally biased region" description="Polar residues" evidence="16">
    <location>
        <begin position="3071"/>
        <end position="3080"/>
    </location>
</feature>
<feature type="compositionally biased region" description="Polar residues" evidence="16">
    <location>
        <begin position="3338"/>
        <end position="3361"/>
    </location>
</feature>
<feature type="region of interest" description="Disordered" evidence="16">
    <location>
        <begin position="3118"/>
        <end position="3159"/>
    </location>
</feature>
<feature type="repeat" description="ANK" evidence="15">
    <location>
        <begin position="364"/>
        <end position="396"/>
    </location>
</feature>
<feature type="repeat" description="ANK" evidence="15">
    <location>
        <begin position="298"/>
        <end position="330"/>
    </location>
</feature>
<feature type="compositionally biased region" description="Polar residues" evidence="16">
    <location>
        <begin position="3179"/>
        <end position="3193"/>
    </location>
</feature>
<sequence length="3938" mass="431568">MMNEDAAQKSDSGEKFNGSSQRRKRPKKSDSNASFLRAARAGNLDKVVEYLKGGIDINTCNQNGLNALHLAAKEGHVGLVQELLGRGSSVDSATKKGNTALHIASLAGQAEVVKVLVKEGANINAQSQNGFTPLYMAAQENHIDVVKYLLENGANQSTATEDGFTPLAVALQQGHNQAVAILLENDTKGKVRLPALHIAARKDDTKSAALLLQNDHNADVQSKMMVNRTTESGFTPLHIAAHYGNVNVATLLLNRGAAVDFTARNGITPLHVASKRGNTNMVKLLLDRGGQIDAKTRDGLTPLHCAARSGHDQVVELLLERGAPLLARTKNGLSPLHMAAQGDHVECVKHLLQHKAPVDDVTLDYLTALHVAAHCGHYRVTKLLLDKRANPNARALNGFTPLHIACKKNRIKVMELLVKYGASIQAITESGLTPIHVAAFMGHLNIVLLLLQNGASPDVTNIRGETALHMAARAGQVEVVRCLLRNGALVDARAREEQTPLHIASRLGKTEIVQLLLQHMAHPDAATTNGYTPLHISAREGQVDVASVLLEAGAAHSLATKKGFTPLHVAAKYGSLDVAKLLLQRRAAADSAGKNGLTPLHVAAHYDNQKVALLLLEKGASPHATAKNGYTPLHIAAKKNQMQIASTLLNYGAETNIVTKQGVTPLHLASQEGHTDMVTLLLDKGANIHMSTKSGLTSLHLAAQEDKVNVADILTKHGADQDAHTKLGYTPLIVACHYGNVKMVNFLLKQGANVNAKTKNGYTPLHQAAQQGHTHIINVLLQHGAKPNATTANGNTALAIAKRLGYISVVDTLKVVTEEVTTTTTTITEKHKLNVPETMTEVLDVSDEEGDDTMTGDGGEYLRPEDLKELGDDSLPSSQFLDGMNYLRYSLEGGRSDSLRSFSSDRSHTLSHASYLRDSAVMDDSVVIPSHQVSTLAKEAERNSYRLSWGTENLDNVALSSSPIHSGFLVSFMVDARGGAMRGCRHNGLRIIIPPRKCTAPTRVTCRLVKRHRLATMPPMVEGEGLASRLIEVGPSGAQFLGKLHLPTAPPPLNEGESLVSRILQLGPPGTKFLGPVIVEIPHFAALRGKERELVVLRSENGDSWKEHFCDYTEDELNEILNGMDEVLDSPEDLEKKRICRIITRDFPQYFAVVSRIKQDSNLIGPEGGVLSSTVVPQVQAVFPEGALTKRIRVGLQAQPMHTELVKKILGNKATFSPIVTLEPRRRKFHKPITMTIPVPKASSDVMLNGFGGDAPTLRLLCSITGGTTPAQWEDITGTTPLTFVNECVSFTTNVSARFWLIDCRQIQESVTFASQVYREIICVPYMAKFVVFAKSHDPIEARLRCFCMTDDKVDKTLEQQENFAEVARSRDVEVLEGKPIYVDCFGNLVPLTKSGQHHIFSFFAFKENRLPLFVKVRDTTQEPCGRLSFMKEPKSTRGLVHQAICNLNITLPIYTKESESDQEQEEEIDMTSEKNDETESTETSVLKSHLVNEVPVLASPDLLSEVSEMKQDLIKMTAILTTDVSDKAGSIKVKELVKAAEEEPGEPFEIVERVKEDLEKVNEILRSGTCTRDEGSVQSSRSERGLVEEEWVIVSDEEIEEARQKAPLEITEYPCVEVRIDKEIKGKVEKDSEQLQTVQDKAGKKREALAVGKSSEKEGKDIPPDETQSTQKQQKPSLGIKKPVRRKLKEKQKQKEEGLQASAEKAELKKGSSEESLDEDPGLAPEPLPTVKATSPLIEETPIGSIKDKVKALQKRVEDEQKGRSKLPIRVKGKEDVPKKTTHRTHPAASPSLKTERHAPGSPSSKTERHSALSSSAKTERHPPVSPSSKTEKHSPVSPSAKTERHSPMSSSSKTEKHSPVSPSTKTERHSPVSSTKTERHPPVSPSGKTDKRPPVSPSGRTEKHPPVSPGRTEKRLPVSPSGRTDKHQPVSTAGKTEKHLPMSPSGKTEKQPPVSPTSKTERIEETMSVRELMKAFQSGQDPSKHKTGLFEHKSAKQKQPQEKGKVRIEKEKGPILTQRETQKTENQTIKRGQRLPVTGTTESKRGVRASSIGVKKEDAAGEKEKILSRKIPEPVQSAPEGESHRESEVPKEKMADEQGDMDLQISPNRKTSTDFSEVIKQELEDNDKYQQFRLSEETEKAQLHLDQVLTSPFNTTFPLDYMKDEFLPALSLQSGALDGSSESLKNEGVTGSPCGSLMEGTPQISSEESYKHEGLAETPETSPESLSFSPKKSEEQIGETKESTKIETTTEIHSEKEHPTTKDITGGSEERGATVTEGSETSTEGFQKEATLGSPKDTSAKRKDDCTGSCSVALAKETPTGLTEEAACDEGQPTFGSSAHKTQADSEAQESTATSDETKASPLPEASVKTDTGTESKPQGVIRSPQGLELALPSRDSEILSAVADDSLAVSHKDSLEASPVLEDNSSHKTPDSLEPSPLKESPCRDSLESSPVEPKMKAGIFPSHFPLPAAVAKTELLMEVASVRSRLLRDPDGSAEDDSLEQTSLMESSGKSPLSPDTPSSEEVSYEVTPKTSDVSTPKPAVIHECAEEDDSENGEKKRFTPEEEMFKMVTKIKMFDELEQEAKQKRDYKKEPKQEESSSSSDPDADCSVDVEEPKCTGSGEDESGVPGLVTSESRKVSSSSESEPELTQLKKGADSGLLPEPVIRVQPPSPLPSSMDSNSSPEEVQFQPIVSKQYTFKMNEEIQEEPGKSEGEKDSESHLAEDSHAVSTEASDNSFDKLNRDTDQPEICGGHGCEAMSPSSSAAPVSSGLQSPTDDDIDEQPVIYKESLALQGSHEKDTEGEELDVSRAESPRVDCPSEGFSPSSSLPHCLVSEGKELDEDISTTSSIQKTEITKTDETFENLPKDCPTQDSSITTQTERFSMDVPVSDLAETDEIYDRQITSPYENVPSQSFFSSEESKTQTDANHTTSFHSSEVYSVTITSPVEDVVVASSSSGTVLSKESNFEGQDIKVESQQESTLWEMQSDNASSSFEPTMSAATAVVGEQISKVIITKTDVDSDSWSEIREDDEAFEARVKEEEQKIFGLMVDRQSQGTTPDTTPARTPTEEGTPTSEQNPFLFQEGKLFEMTRSGAIDMTKRSYADESFHFFQIGQESREETLSEDVKEGATGAEPLPLETSTESLALPESKETVDDEADLLPDDLSEEVEEIPASDAQLNPQMGISASPETPTKEAVSVGTKDLPTMQTGDMPPLSGVKQISCPDSSEPVAQVQLDFSTVTRSVYSDRGGDSPDSSPEEQKSVIEIPTAPMENVPSTESKSKIPVRTMPTSTPAPPSAEYESSLSEDLLSSVDEENNEDEAKPKSKLPVKVPLQRVEQQLSDLDTPVQETVGPQGQDMTSIAPDNRSKSESDASSLDSKTKCPVKTRSYTETETESRERAEELELESEEGATRPKILTSRLPVKSRSTTSSCRGGTSPTKESKEHFFDLYRNSIEFFEEISDEASKLVDRLTQSEREQELVSDDESSSALEVSVIENLPPVETEHSVPEDIFDTRPIWDESIETLIERIPDENGHDHAEDPQDEQERIEERLAYIADHLGFSWTELARELDFTEEQIHQIRIENPNSLQDQSHALLKYWLERDGKHATDTNLIECLTKINRMDIVHLMETNIEPLQERISHSYAEIEQTITLDHSEGFSVLQEELCTAQHKQKEEQALSKESETCDHPPIVSEEDISVGYSTFQDGIPKTEGDSSATALFPQTHKEQVQQDFSGKMQDLPEESSLEYRQEYFVTTPGTEASETQKATTVPGSPSKTPEEVSTPPEEDRLYLQTPTSSERGGSPIIQEPEEPSEHREESSPRKTSLVIVESADNQPETHERLDEDAAFEKGDDMPEIPPETVTEEEYIDEHGHTVVKKVTRKIIRRYVSSEGTEKEEIMVQGMPQEPVNIEEGDGYSKVIKRVVLKSDTEQSEDNNE</sequence>
<feature type="compositionally biased region" description="Low complexity" evidence="16">
    <location>
        <begin position="3427"/>
        <end position="3441"/>
    </location>
</feature>
<feature type="compositionally biased region" description="Polar residues" evidence="16">
    <location>
        <begin position="2221"/>
        <end position="2232"/>
    </location>
</feature>
<feature type="compositionally biased region" description="Basic and acidic residues" evidence="16">
    <location>
        <begin position="1692"/>
        <end position="1714"/>
    </location>
</feature>
<feature type="compositionally biased region" description="Basic and acidic residues" evidence="16">
    <location>
        <begin position="2056"/>
        <end position="2074"/>
    </location>
</feature>
<feature type="region of interest" description="Disordered" evidence="16">
    <location>
        <begin position="2417"/>
        <end position="2465"/>
    </location>
</feature>
<dbReference type="GO" id="GO:0016323">
    <property type="term" value="C:basolateral plasma membrane"/>
    <property type="evidence" value="ECO:0007669"/>
    <property type="project" value="UniProtKB-ARBA"/>
</dbReference>
<dbReference type="PRINTS" id="PR01415">
    <property type="entry name" value="ANKYRIN"/>
</dbReference>
<evidence type="ECO:0000259" key="17">
    <source>
        <dbReference type="PROSITE" id="PS50017"/>
    </source>
</evidence>
<feature type="compositionally biased region" description="Low complexity" evidence="16">
    <location>
        <begin position="3059"/>
        <end position="3068"/>
    </location>
</feature>
<feature type="repeat" description="ANK" evidence="15">
    <location>
        <begin position="232"/>
        <end position="264"/>
    </location>
</feature>
<evidence type="ECO:0000256" key="9">
    <source>
        <dbReference type="ARBA" id="ARBA00023136"/>
    </source>
</evidence>
<dbReference type="Gene3D" id="2.60.40.2660">
    <property type="match status" value="1"/>
</dbReference>
<dbReference type="FunFam" id="1.25.40.20:FF:000002">
    <property type="entry name" value="Ankyrin-2 isoform 2"/>
    <property type="match status" value="1"/>
</dbReference>
<dbReference type="FunFam" id="1.25.40.20:FF:000001">
    <property type="entry name" value="Ankyrin-2 isoform 2"/>
    <property type="match status" value="1"/>
</dbReference>
<keyword evidence="3" id="KW-1003">Cell membrane</keyword>
<evidence type="ECO:0000256" key="1">
    <source>
        <dbReference type="ARBA" id="ARBA00004245"/>
    </source>
</evidence>
<feature type="compositionally biased region" description="Basic and acidic residues" evidence="16">
    <location>
        <begin position="1642"/>
        <end position="1664"/>
    </location>
</feature>
<dbReference type="GO" id="GO:0030315">
    <property type="term" value="C:T-tubule"/>
    <property type="evidence" value="ECO:0007669"/>
    <property type="project" value="UniProtKB-SubCell"/>
</dbReference>
<dbReference type="Pfam" id="PF13637">
    <property type="entry name" value="Ank_4"/>
    <property type="match status" value="3"/>
</dbReference>
<accession>A0A8D2EG46</accession>
<keyword evidence="10" id="KW-0206">Cytoskeleton</keyword>
<keyword evidence="12" id="KW-0628">Postsynaptic cell membrane</keyword>
<reference evidence="19" key="1">
    <citation type="submission" date="2018-05" db="EMBL/GenBank/DDBJ databases">
        <title>Whole genome of Theropithecus gelada.</title>
        <authorList>
            <person name="Chiou K.L."/>
            <person name="Snyder-Mackler N."/>
        </authorList>
    </citation>
    <scope>NUCLEOTIDE SEQUENCE [LARGE SCALE GENOMIC DNA]</scope>
</reference>
<dbReference type="SUPFAM" id="SSF47986">
    <property type="entry name" value="DEATH domain"/>
    <property type="match status" value="1"/>
</dbReference>
<keyword evidence="11" id="KW-0458">Lysosome</keyword>
<dbReference type="PROSITE" id="PS50017">
    <property type="entry name" value="DEATH_DOMAIN"/>
    <property type="match status" value="1"/>
</dbReference>
<feature type="domain" description="ZU5" evidence="18">
    <location>
        <begin position="1158"/>
        <end position="1304"/>
    </location>
</feature>
<feature type="compositionally biased region" description="Polar residues" evidence="16">
    <location>
        <begin position="1667"/>
        <end position="1677"/>
    </location>
</feature>
<name>A0A8D2EG46_THEGE</name>